<dbReference type="InterPro" id="IPR047196">
    <property type="entry name" value="YidC_ALB_C"/>
</dbReference>
<comment type="caution">
    <text evidence="13">Lacks conserved residue(s) required for the propagation of feature annotation.</text>
</comment>
<dbReference type="CDD" id="cd19961">
    <property type="entry name" value="EcYidC-like_peri"/>
    <property type="match status" value="1"/>
</dbReference>
<dbReference type="EMBL" id="JBHRYR010000002">
    <property type="protein sequence ID" value="MFC3851592.1"/>
    <property type="molecule type" value="Genomic_DNA"/>
</dbReference>
<evidence type="ECO:0000313" key="17">
    <source>
        <dbReference type="Proteomes" id="UP001595617"/>
    </source>
</evidence>
<evidence type="ECO:0000256" key="9">
    <source>
        <dbReference type="ARBA" id="ARBA00023136"/>
    </source>
</evidence>
<organism evidence="16 17">
    <name type="scientific">Saccharospirillum mangrovi</name>
    <dbReference type="NCBI Taxonomy" id="2161747"/>
    <lineage>
        <taxon>Bacteria</taxon>
        <taxon>Pseudomonadati</taxon>
        <taxon>Pseudomonadota</taxon>
        <taxon>Gammaproteobacteria</taxon>
        <taxon>Oceanospirillales</taxon>
        <taxon>Saccharospirillaceae</taxon>
        <taxon>Saccharospirillum</taxon>
    </lineage>
</organism>
<dbReference type="PANTHER" id="PTHR12428">
    <property type="entry name" value="OXA1"/>
    <property type="match status" value="1"/>
</dbReference>
<dbReference type="NCBIfam" id="TIGR03592">
    <property type="entry name" value="yidC_oxa1_cterm"/>
    <property type="match status" value="1"/>
</dbReference>
<dbReference type="Pfam" id="PF02096">
    <property type="entry name" value="60KD_IMP"/>
    <property type="match status" value="1"/>
</dbReference>
<dbReference type="InterPro" id="IPR001708">
    <property type="entry name" value="YidC/ALB3/OXA1/COX18"/>
</dbReference>
<comment type="subunit">
    <text evidence="13">Interacts with the Sec translocase complex via SecD. Specifically interacts with transmembrane segments of nascent integral membrane proteins during membrane integration.</text>
</comment>
<comment type="similarity">
    <text evidence="2 13">Belongs to the OXA1/ALB3/YidC family. Type 1 subfamily.</text>
</comment>
<dbReference type="InterPro" id="IPR028053">
    <property type="entry name" value="Membr_insert_YidC_N"/>
</dbReference>
<dbReference type="NCBIfam" id="NF002353">
    <property type="entry name" value="PRK01318.1-4"/>
    <property type="match status" value="1"/>
</dbReference>
<feature type="transmembrane region" description="Helical" evidence="13">
    <location>
        <begin position="364"/>
        <end position="385"/>
    </location>
</feature>
<evidence type="ECO:0000256" key="8">
    <source>
        <dbReference type="ARBA" id="ARBA00022989"/>
    </source>
</evidence>
<dbReference type="InterPro" id="IPR028055">
    <property type="entry name" value="YidC/Oxa/ALB_C"/>
</dbReference>
<dbReference type="PRINTS" id="PR00701">
    <property type="entry name" value="60KDINNERMP"/>
</dbReference>
<name>A0ABV7ZSX7_9GAMM</name>
<feature type="transmembrane region" description="Helical" evidence="13">
    <location>
        <begin position="503"/>
        <end position="528"/>
    </location>
</feature>
<dbReference type="InterPro" id="IPR019998">
    <property type="entry name" value="Membr_insert_YidC"/>
</dbReference>
<dbReference type="Gene3D" id="2.70.98.90">
    <property type="match status" value="1"/>
</dbReference>
<evidence type="ECO:0000256" key="11">
    <source>
        <dbReference type="ARBA" id="ARBA00033245"/>
    </source>
</evidence>
<keyword evidence="9 13" id="KW-0472">Membrane</keyword>
<reference evidence="17" key="1">
    <citation type="journal article" date="2019" name="Int. J. Syst. Evol. Microbiol.">
        <title>The Global Catalogue of Microorganisms (GCM) 10K type strain sequencing project: providing services to taxonomists for standard genome sequencing and annotation.</title>
        <authorList>
            <consortium name="The Broad Institute Genomics Platform"/>
            <consortium name="The Broad Institute Genome Sequencing Center for Infectious Disease"/>
            <person name="Wu L."/>
            <person name="Ma J."/>
        </authorList>
    </citation>
    <scope>NUCLEOTIDE SEQUENCE [LARGE SCALE GENOMIC DNA]</scope>
    <source>
        <strain evidence="17">IBRC 10765</strain>
    </source>
</reference>
<gene>
    <name evidence="13 16" type="primary">yidC</name>
    <name evidence="16" type="ORF">ACFOOG_02000</name>
</gene>
<dbReference type="PRINTS" id="PR01900">
    <property type="entry name" value="YIDCPROTEIN"/>
</dbReference>
<dbReference type="NCBIfam" id="TIGR03593">
    <property type="entry name" value="yidC_nterm"/>
    <property type="match status" value="1"/>
</dbReference>
<evidence type="ECO:0000259" key="14">
    <source>
        <dbReference type="Pfam" id="PF02096"/>
    </source>
</evidence>
<feature type="domain" description="Membrane insertase YidC N-terminal" evidence="15">
    <location>
        <begin position="79"/>
        <end position="353"/>
    </location>
</feature>
<feature type="transmembrane region" description="Helical" evidence="13">
    <location>
        <begin position="429"/>
        <end position="450"/>
    </location>
</feature>
<evidence type="ECO:0000256" key="13">
    <source>
        <dbReference type="HAMAP-Rule" id="MF_01810"/>
    </source>
</evidence>
<evidence type="ECO:0000256" key="7">
    <source>
        <dbReference type="ARBA" id="ARBA00022927"/>
    </source>
</evidence>
<evidence type="ECO:0000256" key="4">
    <source>
        <dbReference type="ARBA" id="ARBA00022448"/>
    </source>
</evidence>
<keyword evidence="6 13" id="KW-0812">Transmembrane</keyword>
<dbReference type="InterPro" id="IPR038221">
    <property type="entry name" value="YidC_periplasmic_sf"/>
</dbReference>
<evidence type="ECO:0000256" key="1">
    <source>
        <dbReference type="ARBA" id="ARBA00004429"/>
    </source>
</evidence>
<evidence type="ECO:0000259" key="15">
    <source>
        <dbReference type="Pfam" id="PF14849"/>
    </source>
</evidence>
<dbReference type="HAMAP" id="MF_01810">
    <property type="entry name" value="YidC_type1"/>
    <property type="match status" value="1"/>
</dbReference>
<evidence type="ECO:0000256" key="5">
    <source>
        <dbReference type="ARBA" id="ARBA00022475"/>
    </source>
</evidence>
<dbReference type="PANTHER" id="PTHR12428:SF65">
    <property type="entry name" value="CYTOCHROME C OXIDASE ASSEMBLY PROTEIN COX18, MITOCHONDRIAL"/>
    <property type="match status" value="1"/>
</dbReference>
<dbReference type="Proteomes" id="UP001595617">
    <property type="component" value="Unassembled WGS sequence"/>
</dbReference>
<evidence type="ECO:0000256" key="6">
    <source>
        <dbReference type="ARBA" id="ARBA00022692"/>
    </source>
</evidence>
<protein>
    <recommendedName>
        <fullName evidence="3 13">Membrane protein insertase YidC</fullName>
    </recommendedName>
    <alternativeName>
        <fullName evidence="12 13">Foldase YidC</fullName>
    </alternativeName>
    <alternativeName>
        <fullName evidence="11 13">Membrane integrase YidC</fullName>
    </alternativeName>
    <alternativeName>
        <fullName evidence="13">Membrane protein YidC</fullName>
    </alternativeName>
</protein>
<evidence type="ECO:0000256" key="3">
    <source>
        <dbReference type="ARBA" id="ARBA00015325"/>
    </source>
</evidence>
<comment type="caution">
    <text evidence="16">The sequence shown here is derived from an EMBL/GenBank/DDBJ whole genome shotgun (WGS) entry which is preliminary data.</text>
</comment>
<accession>A0ABV7ZSX7</accession>
<keyword evidence="5 13" id="KW-1003">Cell membrane</keyword>
<keyword evidence="7 13" id="KW-0653">Protein transport</keyword>
<evidence type="ECO:0000256" key="2">
    <source>
        <dbReference type="ARBA" id="ARBA00010527"/>
    </source>
</evidence>
<dbReference type="NCBIfam" id="NF002352">
    <property type="entry name" value="PRK01318.1-3"/>
    <property type="match status" value="1"/>
</dbReference>
<dbReference type="Pfam" id="PF14849">
    <property type="entry name" value="YidC_periplas"/>
    <property type="match status" value="1"/>
</dbReference>
<evidence type="ECO:0000256" key="10">
    <source>
        <dbReference type="ARBA" id="ARBA00023186"/>
    </source>
</evidence>
<proteinExistence type="inferred from homology"/>
<feature type="domain" description="Membrane insertase YidC/Oxa/ALB C-terminal" evidence="14">
    <location>
        <begin position="364"/>
        <end position="541"/>
    </location>
</feature>
<comment type="function">
    <text evidence="13">Required for the insertion and/or proper folding and/or complex formation of integral membrane proteins into the membrane. Involved in integration of membrane proteins that insert both dependently and independently of the Sec translocase complex, as well as at least some lipoproteins. Aids folding of multispanning membrane proteins.</text>
</comment>
<evidence type="ECO:0000256" key="12">
    <source>
        <dbReference type="ARBA" id="ARBA00033342"/>
    </source>
</evidence>
<dbReference type="RefSeq" id="WP_380692786.1">
    <property type="nucleotide sequence ID" value="NZ_JBHRYR010000002.1"/>
</dbReference>
<keyword evidence="17" id="KW-1185">Reference proteome</keyword>
<dbReference type="CDD" id="cd20070">
    <property type="entry name" value="5TM_YidC_Alb3"/>
    <property type="match status" value="1"/>
</dbReference>
<evidence type="ECO:0000313" key="16">
    <source>
        <dbReference type="EMBL" id="MFC3851592.1"/>
    </source>
</evidence>
<keyword evidence="4 13" id="KW-0813">Transport</keyword>
<keyword evidence="10 13" id="KW-0143">Chaperone</keyword>
<sequence length="559" mass="62839">MDWRRALPIVGLAIVSYMLVLSWSEFESSAQSTGQTATATTSPNVANDDVGVQFFDGGNTSSGETAPSFTPVNDQNAAITIETDSVIATVQLQGGDITELALKRHTVKVDSDEPLRILETNAMRTYIAQSGLIDANGEFITRSGQYSAPASRFEMSEGQNTLRVPLTLTLDNGSILTKTLVFTRGEYVIDVEFALVNNAEAENRYSLYGTLRRDRSPDSAERQGFAMASYLGVATTTDEDRYRKVTFNDMDESAFTTQKFGGWIAFLQHYFVSAWVPPQNETHRYQARNVNGFYVAGFSSSSKSVAPGEQQEWSTQLYVGPKYQDDLNELAEFLGLTVDYGWLWWAAQPLFQLMTFIHGFAGNWGLTIILLTLTVKIIFSPLSAASYRSMARMRKFAPKLAKLKDMYGDDRQKIAQETMKLYKKEKINPLGGCLPMLVQMPVFIALYWVFMESVELRHSPFIFWLTDLSTRDPYFILPLLFGASMFIQMQLGTQPTDPTQQKVMKFMPIIFTAMFLLFPSGLVLYWVVNNTLSISQQQYINWRVEKEDAEKAAAKPNAS</sequence>
<keyword evidence="8 13" id="KW-1133">Transmembrane helix</keyword>
<comment type="subcellular location">
    <subcellularLocation>
        <location evidence="1">Cell inner membrane</location>
        <topology evidence="1">Multi-pass membrane protein</topology>
    </subcellularLocation>
    <subcellularLocation>
        <location evidence="13">Cell membrane</location>
        <topology evidence="13">Multi-pass membrane protein</topology>
    </subcellularLocation>
</comment>